<dbReference type="GO" id="GO:0005524">
    <property type="term" value="F:ATP binding"/>
    <property type="evidence" value="ECO:0007669"/>
    <property type="project" value="InterPro"/>
</dbReference>
<dbReference type="AlphaFoldDB" id="A0A9D4Z081"/>
<comment type="caution">
    <text evidence="4">The sequence shown here is derived from an EMBL/GenBank/DDBJ whole genome shotgun (WGS) entry which is preliminary data.</text>
</comment>
<dbReference type="InterPro" id="IPR011009">
    <property type="entry name" value="Kinase-like_dom_sf"/>
</dbReference>
<evidence type="ECO:0000259" key="3">
    <source>
        <dbReference type="PROSITE" id="PS50011"/>
    </source>
</evidence>
<dbReference type="Gene3D" id="1.10.510.10">
    <property type="entry name" value="Transferase(Phosphotransferase) domain 1"/>
    <property type="match status" value="1"/>
</dbReference>
<dbReference type="GO" id="GO:0004672">
    <property type="term" value="F:protein kinase activity"/>
    <property type="evidence" value="ECO:0007669"/>
    <property type="project" value="InterPro"/>
</dbReference>
<feature type="region of interest" description="Disordered" evidence="2">
    <location>
        <begin position="230"/>
        <end position="254"/>
    </location>
</feature>
<dbReference type="Pfam" id="PF03109">
    <property type="entry name" value="ABC1"/>
    <property type="match status" value="1"/>
</dbReference>
<gene>
    <name evidence="4" type="ORF">D9Q98_001701</name>
</gene>
<name>A0A9D4Z081_CHLVU</name>
<evidence type="ECO:0000256" key="1">
    <source>
        <dbReference type="ARBA" id="ARBA00009670"/>
    </source>
</evidence>
<dbReference type="InterPro" id="IPR000719">
    <property type="entry name" value="Prot_kinase_dom"/>
</dbReference>
<feature type="region of interest" description="Disordered" evidence="2">
    <location>
        <begin position="173"/>
        <end position="194"/>
    </location>
</feature>
<evidence type="ECO:0000313" key="5">
    <source>
        <dbReference type="Proteomes" id="UP001055712"/>
    </source>
</evidence>
<feature type="compositionally biased region" description="Low complexity" evidence="2">
    <location>
        <begin position="173"/>
        <end position="186"/>
    </location>
</feature>
<dbReference type="PANTHER" id="PTHR10566">
    <property type="entry name" value="CHAPERONE-ACTIVITY OF BC1 COMPLEX CABC1 -RELATED"/>
    <property type="match status" value="1"/>
</dbReference>
<organism evidence="4 5">
    <name type="scientific">Chlorella vulgaris</name>
    <name type="common">Green alga</name>
    <dbReference type="NCBI Taxonomy" id="3077"/>
    <lineage>
        <taxon>Eukaryota</taxon>
        <taxon>Viridiplantae</taxon>
        <taxon>Chlorophyta</taxon>
        <taxon>core chlorophytes</taxon>
        <taxon>Trebouxiophyceae</taxon>
        <taxon>Chlorellales</taxon>
        <taxon>Chlorellaceae</taxon>
        <taxon>Chlorella clade</taxon>
        <taxon>Chlorella</taxon>
    </lineage>
</organism>
<dbReference type="InterPro" id="IPR004147">
    <property type="entry name" value="ABC1_dom"/>
</dbReference>
<dbReference type="CDD" id="cd05121">
    <property type="entry name" value="ABC1_ADCK3-like"/>
    <property type="match status" value="1"/>
</dbReference>
<dbReference type="PROSITE" id="PS50011">
    <property type="entry name" value="PROTEIN_KINASE_DOM"/>
    <property type="match status" value="1"/>
</dbReference>
<feature type="region of interest" description="Disordered" evidence="2">
    <location>
        <begin position="738"/>
        <end position="761"/>
    </location>
</feature>
<dbReference type="PANTHER" id="PTHR10566:SF118">
    <property type="entry name" value="PROTEIN KINASE DOMAIN-CONTAINING PROTEIN"/>
    <property type="match status" value="1"/>
</dbReference>
<evidence type="ECO:0000256" key="2">
    <source>
        <dbReference type="SAM" id="MobiDB-lite"/>
    </source>
</evidence>
<dbReference type="EMBL" id="SIDB01000002">
    <property type="protein sequence ID" value="KAI3435643.1"/>
    <property type="molecule type" value="Genomic_DNA"/>
</dbReference>
<feature type="domain" description="Protein kinase" evidence="3">
    <location>
        <begin position="386"/>
        <end position="712"/>
    </location>
</feature>
<dbReference type="Proteomes" id="UP001055712">
    <property type="component" value="Unassembled WGS sequence"/>
</dbReference>
<feature type="compositionally biased region" description="Gly residues" evidence="2">
    <location>
        <begin position="233"/>
        <end position="243"/>
    </location>
</feature>
<keyword evidence="5" id="KW-1185">Reference proteome</keyword>
<dbReference type="InterPro" id="IPR050154">
    <property type="entry name" value="UbiB_kinase"/>
</dbReference>
<reference evidence="4" key="1">
    <citation type="journal article" date="2019" name="Plant J.">
        <title>Chlorella vulgaris genome assembly and annotation reveals the molecular basis for metabolic acclimation to high light conditions.</title>
        <authorList>
            <person name="Cecchin M."/>
            <person name="Marcolungo L."/>
            <person name="Rossato M."/>
            <person name="Girolomoni L."/>
            <person name="Cosentino E."/>
            <person name="Cuine S."/>
            <person name="Li-Beisson Y."/>
            <person name="Delledonne M."/>
            <person name="Ballottari M."/>
        </authorList>
    </citation>
    <scope>NUCLEOTIDE SEQUENCE</scope>
    <source>
        <strain evidence="4">211/11P</strain>
    </source>
</reference>
<dbReference type="SUPFAM" id="SSF56112">
    <property type="entry name" value="Protein kinase-like (PK-like)"/>
    <property type="match status" value="1"/>
</dbReference>
<protein>
    <recommendedName>
        <fullName evidence="3">Protein kinase domain-containing protein</fullName>
    </recommendedName>
</protein>
<proteinExistence type="inferred from homology"/>
<sequence length="932" mass="98535">MISCTQAALGWPCFAAPKRASRRSQSIGAVAPYAPVPVLPPSPEGGTELVVRQSAPPALSFPTLPAPQLVSLSDAIDAHATQAHWGSNALREALSLKPASELFQSVQSPRMAQLTQLLDEMQATLQDGVRQLSLLAEGGAQQLGGDEVSTLRQLVSQLEQVSAAAREAASSSFSSQGGFLSNSGGSTTPANGQPAAQLELPSSYAGYSLQTLALVTAGVAALIALSVPRDDGSGGSGGGGTGTSGSKPMGSASNIGGSGNYLPTTWDVAAVSSYYGQRPTLVAQRMLQVTSAAVGYGAALLADMASGSVERNRWQRADQAMAAIEQLGPAFVKVAQALSTRVDLLAPEYLVAIQRLQDRVPPFPDALAYACIERSFGQPLGQVFSQLSSTAVAAASLGQVYRGTLRSSGREVAIKVRRPDVLESVTLDLYLMRGLAQRLADVPQVKSDWVGIIDAWAARFLDEMNYNLEAANTRQFAADLAALPGVVIPDVMDQGTSEGVLVTSWIEGERLSESSAGDVRELCDTLLSAYLIQLLDTGLLHADPHPGNLLRTSDGRIAILDHGLIQEVPADYSLALLEYIAHLSVGDWDSLADDLVALGFVDSIQDKGKLVGPLGIILTELSAGGGAKKVNIAVVMEEIDRLSQQFEFKVPPYFALILRTFSVIEGIALQSDPNYSIVRECFPYIAKRLLTDDNPRAREALRQLLFAGGTTVSLGRVEKLVQGLGNFTVDGLAPSATTTARVTAGTQQQRRQQQQAPPPFLDSTAKEVLGAVFSQRPTYVQELLVEQAVNTADAAGRQLAAFLLAPLLGNLAAAQPALQSNGQMGDAPASPAMSMLSRLPSLVQLSPQDQEQLQTAQGITNLLLQNTSPQAQLTPQQAQQLARELLPLLPQLLPGIAATGQLFVQQLGQRAYNRLAAVAGTTERRDEYSALD</sequence>
<feature type="compositionally biased region" description="Low complexity" evidence="2">
    <location>
        <begin position="738"/>
        <end position="755"/>
    </location>
</feature>
<evidence type="ECO:0000313" key="4">
    <source>
        <dbReference type="EMBL" id="KAI3435643.1"/>
    </source>
</evidence>
<comment type="similarity">
    <text evidence="1">Belongs to the protein kinase superfamily. ADCK protein kinase family.</text>
</comment>
<reference evidence="4" key="2">
    <citation type="submission" date="2020-11" db="EMBL/GenBank/DDBJ databases">
        <authorList>
            <person name="Cecchin M."/>
            <person name="Marcolungo L."/>
            <person name="Rossato M."/>
            <person name="Girolomoni L."/>
            <person name="Cosentino E."/>
            <person name="Cuine S."/>
            <person name="Li-Beisson Y."/>
            <person name="Delledonne M."/>
            <person name="Ballottari M."/>
        </authorList>
    </citation>
    <scope>NUCLEOTIDE SEQUENCE</scope>
    <source>
        <strain evidence="4">211/11P</strain>
        <tissue evidence="4">Whole cell</tissue>
    </source>
</reference>
<accession>A0A9D4Z081</accession>
<dbReference type="OrthoDB" id="427480at2759"/>